<proteinExistence type="predicted"/>
<feature type="coiled-coil region" evidence="1">
    <location>
        <begin position="174"/>
        <end position="248"/>
    </location>
</feature>
<dbReference type="PANTHER" id="PTHR31027:SF2">
    <property type="entry name" value="LEBERCILIN DOMAIN-CONTAINING PROTEIN"/>
    <property type="match status" value="1"/>
</dbReference>
<feature type="region of interest" description="Disordered" evidence="2">
    <location>
        <begin position="1"/>
        <end position="40"/>
    </location>
</feature>
<keyword evidence="4" id="KW-1185">Reference proteome</keyword>
<feature type="region of interest" description="Disordered" evidence="2">
    <location>
        <begin position="444"/>
        <end position="529"/>
    </location>
</feature>
<feature type="compositionally biased region" description="Basic residues" evidence="2">
    <location>
        <begin position="353"/>
        <end position="367"/>
    </location>
</feature>
<gene>
    <name evidence="3" type="ORF">KUTeg_000128</name>
</gene>
<feature type="compositionally biased region" description="Acidic residues" evidence="2">
    <location>
        <begin position="1"/>
        <end position="14"/>
    </location>
</feature>
<dbReference type="PANTHER" id="PTHR31027">
    <property type="entry name" value="NUCLEAR SEGREGATION PROTEIN BFR1"/>
    <property type="match status" value="1"/>
</dbReference>
<evidence type="ECO:0000256" key="1">
    <source>
        <dbReference type="SAM" id="Coils"/>
    </source>
</evidence>
<accession>A0ABQ9G037</accession>
<keyword evidence="1" id="KW-0175">Coiled coil</keyword>
<dbReference type="EMBL" id="JARBDR010000018">
    <property type="protein sequence ID" value="KAJ8321657.1"/>
    <property type="molecule type" value="Genomic_DNA"/>
</dbReference>
<protein>
    <submittedName>
        <fullName evidence="3">Uncharacterized protein</fullName>
    </submittedName>
</protein>
<feature type="coiled-coil region" evidence="1">
    <location>
        <begin position="55"/>
        <end position="110"/>
    </location>
</feature>
<dbReference type="InterPro" id="IPR039604">
    <property type="entry name" value="Bfr1"/>
</dbReference>
<dbReference type="Proteomes" id="UP001217089">
    <property type="component" value="Unassembled WGS sequence"/>
</dbReference>
<evidence type="ECO:0000256" key="2">
    <source>
        <dbReference type="SAM" id="MobiDB-lite"/>
    </source>
</evidence>
<organism evidence="3 4">
    <name type="scientific">Tegillarca granosa</name>
    <name type="common">Malaysian cockle</name>
    <name type="synonym">Anadara granosa</name>
    <dbReference type="NCBI Taxonomy" id="220873"/>
    <lineage>
        <taxon>Eukaryota</taxon>
        <taxon>Metazoa</taxon>
        <taxon>Spiralia</taxon>
        <taxon>Lophotrochozoa</taxon>
        <taxon>Mollusca</taxon>
        <taxon>Bivalvia</taxon>
        <taxon>Autobranchia</taxon>
        <taxon>Pteriomorphia</taxon>
        <taxon>Arcoida</taxon>
        <taxon>Arcoidea</taxon>
        <taxon>Arcidae</taxon>
        <taxon>Tegillarca</taxon>
    </lineage>
</organism>
<name>A0ABQ9G037_TEGGR</name>
<feature type="compositionally biased region" description="Low complexity" evidence="2">
    <location>
        <begin position="444"/>
        <end position="453"/>
    </location>
</feature>
<evidence type="ECO:0000313" key="3">
    <source>
        <dbReference type="EMBL" id="KAJ8321657.1"/>
    </source>
</evidence>
<feature type="region of interest" description="Disordered" evidence="2">
    <location>
        <begin position="347"/>
        <end position="367"/>
    </location>
</feature>
<sequence>MDDSPESTQEDGDTDLLGSSSESINLKKIKPPNKKKHEEEVELITTSIKTKENVLKSLSQENDLIGSELKSARSEKLACIEKLKKIDTDLKTLNQEITSKKNSLDRLQSTLHYKSEGKIDDAIKRLEWQLKVQNFKLIEEKKIVAEIDSLKRSKKSLSQYLTLKTENDDMRDRQRRMRQERDHYQKSVNNLRHREEDLKKKVHENKTKLDTLKKEIGKLIESKRKLHQNFKQQEKDFQEQKVEKKQQKRIESFKRKEDRRITMEAFQKDILENYEPQRVPYQDEINLCNTLTHYLQKFPVNSEFDSPAGTPEDVSMSRVPGMSGLNYAKELEDGKYVLLKKEEDTEYQGLGRKTSKRRPSKKGRKQSVKFYEEGGQLMFHRVCTPSIEEHHASDAGISSSDAGVSLTESAMCEMSRQASNTESTGNPAETSYLVLDELVRLSNEEVTSETMSEVSEDTLGRSNSDSTEHGDNSDQSVNSLVEKKVESLDVTSDDTFENSDNKIDNPSETENSECKGDNYDDSNNGFKRM</sequence>
<comment type="caution">
    <text evidence="3">The sequence shown here is derived from an EMBL/GenBank/DDBJ whole genome shotgun (WGS) entry which is preliminary data.</text>
</comment>
<evidence type="ECO:0000313" key="4">
    <source>
        <dbReference type="Proteomes" id="UP001217089"/>
    </source>
</evidence>
<reference evidence="3 4" key="1">
    <citation type="submission" date="2022-12" db="EMBL/GenBank/DDBJ databases">
        <title>Chromosome-level genome of Tegillarca granosa.</title>
        <authorList>
            <person name="Kim J."/>
        </authorList>
    </citation>
    <scope>NUCLEOTIDE SEQUENCE [LARGE SCALE GENOMIC DNA]</scope>
    <source>
        <strain evidence="3">Teg-2019</strain>
        <tissue evidence="3">Adductor muscle</tissue>
    </source>
</reference>